<evidence type="ECO:0000256" key="8">
    <source>
        <dbReference type="ARBA" id="ARBA00022792"/>
    </source>
</evidence>
<dbReference type="GO" id="GO:0140021">
    <property type="term" value="P:mitochondrial ADP transmembrane transport"/>
    <property type="evidence" value="ECO:0007669"/>
    <property type="project" value="InterPro"/>
</dbReference>
<dbReference type="InterPro" id="IPR023395">
    <property type="entry name" value="MCP_dom_sf"/>
</dbReference>
<comment type="caution">
    <text evidence="16">Lacks conserved residue(s) required for the propagation of feature annotation.</text>
</comment>
<protein>
    <recommendedName>
        <fullName evidence="16">ADP/ATP translocase</fullName>
    </recommendedName>
    <alternativeName>
        <fullName evidence="16">ADP,ATP carrier protein</fullName>
    </alternativeName>
</protein>
<gene>
    <name evidence="17" type="ORF">CBRE1094_LOCUS4799</name>
</gene>
<dbReference type="AlphaFoldDB" id="A0A7S2BX69"/>
<dbReference type="GO" id="GO:0005471">
    <property type="term" value="F:ATP:ADP antiporter activity"/>
    <property type="evidence" value="ECO:0007669"/>
    <property type="project" value="UniProtKB-UniRule"/>
</dbReference>
<evidence type="ECO:0000256" key="5">
    <source>
        <dbReference type="ARBA" id="ARBA00022449"/>
    </source>
</evidence>
<dbReference type="Gene3D" id="1.50.40.10">
    <property type="entry name" value="Mitochondrial carrier domain"/>
    <property type="match status" value="1"/>
</dbReference>
<dbReference type="PANTHER" id="PTHR45635:SF14">
    <property type="entry name" value="ADP_ATP TRANSLOCASE"/>
    <property type="match status" value="1"/>
</dbReference>
<dbReference type="InterPro" id="IPR002113">
    <property type="entry name" value="ADT_euk_type"/>
</dbReference>
<evidence type="ECO:0000256" key="13">
    <source>
        <dbReference type="ARBA" id="ARBA00045250"/>
    </source>
</evidence>
<accession>A0A7S2BX69</accession>
<keyword evidence="8" id="KW-0999">Mitochondrion inner membrane</keyword>
<comment type="function">
    <text evidence="13">ADP:ATP antiporter that mediates import of ADP into the mitochondrial matrix for ATP synthesis, and export of ATP out to fuel the cell. Cycles between the cytoplasmic-open state (c-state) and the matrix-open state (m-state): operates by the alternating access mechanism with a single substrate-binding site intermittently exposed to either the cytosolic (c-state) or matrix (m-state) side of the inner mitochondrial membrane.</text>
</comment>
<feature type="transmembrane region" description="Helical" evidence="16">
    <location>
        <begin position="52"/>
        <end position="80"/>
    </location>
</feature>
<evidence type="ECO:0000256" key="2">
    <source>
        <dbReference type="ARBA" id="ARBA00006375"/>
    </source>
</evidence>
<feature type="repeat" description="Solcar" evidence="14">
    <location>
        <begin position="57"/>
        <end position="146"/>
    </location>
</feature>
<evidence type="ECO:0000256" key="4">
    <source>
        <dbReference type="ARBA" id="ARBA00022448"/>
    </source>
</evidence>
<evidence type="ECO:0000256" key="1">
    <source>
        <dbReference type="ARBA" id="ARBA00004448"/>
    </source>
</evidence>
<keyword evidence="7" id="KW-0677">Repeat</keyword>
<comment type="subcellular location">
    <subcellularLocation>
        <location evidence="16">Membrane</location>
        <topology evidence="16">Multi-pass membrane protein</topology>
    </subcellularLocation>
    <subcellularLocation>
        <location evidence="1">Mitochondrion inner membrane</location>
        <topology evidence="1">Multi-pass membrane protein</topology>
    </subcellularLocation>
</comment>
<feature type="repeat" description="Solcar" evidence="14">
    <location>
        <begin position="1"/>
        <end position="41"/>
    </location>
</feature>
<comment type="similarity">
    <text evidence="2 15">Belongs to the mitochondrial carrier (TC 2.A.29) family.</text>
</comment>
<evidence type="ECO:0000313" key="17">
    <source>
        <dbReference type="EMBL" id="CAD9409450.1"/>
    </source>
</evidence>
<evidence type="ECO:0000256" key="16">
    <source>
        <dbReference type="RuleBase" id="RU368008"/>
    </source>
</evidence>
<keyword evidence="4 15" id="KW-0813">Transport</keyword>
<evidence type="ECO:0000256" key="9">
    <source>
        <dbReference type="ARBA" id="ARBA00022989"/>
    </source>
</evidence>
<dbReference type="PRINTS" id="PR00926">
    <property type="entry name" value="MITOCARRIER"/>
</dbReference>
<name>A0A7S2BX69_9EUKA</name>
<keyword evidence="9 16" id="KW-1133">Transmembrane helix</keyword>
<comment type="subunit">
    <text evidence="3 16">Monomer.</text>
</comment>
<proteinExistence type="inferred from homology"/>
<evidence type="ECO:0000256" key="12">
    <source>
        <dbReference type="ARBA" id="ARBA00024143"/>
    </source>
</evidence>
<keyword evidence="11 14" id="KW-0472">Membrane</keyword>
<dbReference type="Pfam" id="PF00153">
    <property type="entry name" value="Mito_carr"/>
    <property type="match status" value="2"/>
</dbReference>
<evidence type="ECO:0000256" key="11">
    <source>
        <dbReference type="ARBA" id="ARBA00023136"/>
    </source>
</evidence>
<dbReference type="GO" id="GO:0005743">
    <property type="term" value="C:mitochondrial inner membrane"/>
    <property type="evidence" value="ECO:0007669"/>
    <property type="project" value="UniProtKB-SubCell"/>
</dbReference>
<comment type="function">
    <text evidence="16">Catalyzes the exchange of ADP and ATP across the membrane.</text>
</comment>
<evidence type="ECO:0000256" key="6">
    <source>
        <dbReference type="ARBA" id="ARBA00022692"/>
    </source>
</evidence>
<evidence type="ECO:0000256" key="7">
    <source>
        <dbReference type="ARBA" id="ARBA00022737"/>
    </source>
</evidence>
<comment type="catalytic activity">
    <reaction evidence="12">
        <text>ADP(in) + ATP(out) = ADP(out) + ATP(in)</text>
        <dbReference type="Rhea" id="RHEA:34999"/>
        <dbReference type="ChEBI" id="CHEBI:30616"/>
        <dbReference type="ChEBI" id="CHEBI:456216"/>
    </reaction>
    <physiologicalReaction direction="left-to-right" evidence="12">
        <dbReference type="Rhea" id="RHEA:35000"/>
    </physiologicalReaction>
</comment>
<organism evidence="17">
    <name type="scientific">Haptolina brevifila</name>
    <dbReference type="NCBI Taxonomy" id="156173"/>
    <lineage>
        <taxon>Eukaryota</taxon>
        <taxon>Haptista</taxon>
        <taxon>Haptophyta</taxon>
        <taxon>Prymnesiophyceae</taxon>
        <taxon>Prymnesiales</taxon>
        <taxon>Prymnesiaceae</taxon>
        <taxon>Haptolina</taxon>
    </lineage>
</organism>
<dbReference type="SUPFAM" id="SSF103506">
    <property type="entry name" value="Mitochondrial carrier"/>
    <property type="match status" value="1"/>
</dbReference>
<reference evidence="17" key="1">
    <citation type="submission" date="2021-01" db="EMBL/GenBank/DDBJ databases">
        <authorList>
            <person name="Corre E."/>
            <person name="Pelletier E."/>
            <person name="Niang G."/>
            <person name="Scheremetjew M."/>
            <person name="Finn R."/>
            <person name="Kale V."/>
            <person name="Holt S."/>
            <person name="Cochrane G."/>
            <person name="Meng A."/>
            <person name="Brown T."/>
            <person name="Cohen L."/>
        </authorList>
    </citation>
    <scope>NUCLEOTIDE SEQUENCE</scope>
    <source>
        <strain evidence="17">UTEX LB 985</strain>
    </source>
</reference>
<keyword evidence="10" id="KW-0496">Mitochondrion</keyword>
<evidence type="ECO:0000256" key="15">
    <source>
        <dbReference type="RuleBase" id="RU000488"/>
    </source>
</evidence>
<dbReference type="GO" id="GO:1990544">
    <property type="term" value="P:mitochondrial ATP transmembrane transport"/>
    <property type="evidence" value="ECO:0007669"/>
    <property type="project" value="InterPro"/>
</dbReference>
<dbReference type="EMBL" id="HBGU01008761">
    <property type="protein sequence ID" value="CAD9409450.1"/>
    <property type="molecule type" value="Transcribed_RNA"/>
</dbReference>
<dbReference type="InterPro" id="IPR018108">
    <property type="entry name" value="MCP_transmembrane"/>
</dbReference>
<evidence type="ECO:0000256" key="14">
    <source>
        <dbReference type="PROSITE-ProRule" id="PRU00282"/>
    </source>
</evidence>
<feature type="transmembrane region" description="Helical" evidence="16">
    <location>
        <begin position="12"/>
        <end position="32"/>
    </location>
</feature>
<keyword evidence="5" id="KW-0050">Antiport</keyword>
<dbReference type="PANTHER" id="PTHR45635">
    <property type="entry name" value="ADP,ATP CARRIER PROTEIN 1-RELATED-RELATED"/>
    <property type="match status" value="1"/>
</dbReference>
<dbReference type="PROSITE" id="PS50920">
    <property type="entry name" value="SOLCAR"/>
    <property type="match status" value="2"/>
</dbReference>
<keyword evidence="6 14" id="KW-0812">Transmembrane</keyword>
<sequence>MAKTVQKNGFMALYQGYAVSVIGIIAYRAPYFGLFDTFNSLNPLAAGKHSGVGGYLLCVFASFCIAQLTSAIAAVVSYPFDTVRRRLQMEASVDKEDRLYHGMCHCAAVIVRVEGFAALYKGFLANLFRGASTAFMLVLFNELTGIKGGE</sequence>
<evidence type="ECO:0000256" key="3">
    <source>
        <dbReference type="ARBA" id="ARBA00011245"/>
    </source>
</evidence>
<dbReference type="InterPro" id="IPR002067">
    <property type="entry name" value="MCP"/>
</dbReference>
<evidence type="ECO:0000256" key="10">
    <source>
        <dbReference type="ARBA" id="ARBA00023128"/>
    </source>
</evidence>